<dbReference type="GO" id="GO:0008168">
    <property type="term" value="F:methyltransferase activity"/>
    <property type="evidence" value="ECO:0007669"/>
    <property type="project" value="UniProtKB-KW"/>
</dbReference>
<evidence type="ECO:0000256" key="2">
    <source>
        <dbReference type="ARBA" id="ARBA00022679"/>
    </source>
</evidence>
<protein>
    <submittedName>
        <fullName evidence="5">SAM-dependent methyltransferase</fullName>
    </submittedName>
</protein>
<dbReference type="EMBL" id="BMDZ01000011">
    <property type="protein sequence ID" value="GGB33743.1"/>
    <property type="molecule type" value="Genomic_DNA"/>
</dbReference>
<feature type="domain" description="Methyltransferase type 11" evidence="4">
    <location>
        <begin position="61"/>
        <end position="146"/>
    </location>
</feature>
<dbReference type="Gene3D" id="3.40.50.150">
    <property type="entry name" value="Vaccinia Virus protein VP39"/>
    <property type="match status" value="1"/>
</dbReference>
<evidence type="ECO:0000259" key="4">
    <source>
        <dbReference type="Pfam" id="PF08241"/>
    </source>
</evidence>
<reference evidence="6" key="1">
    <citation type="journal article" date="2019" name="Int. J. Syst. Evol. Microbiol.">
        <title>The Global Catalogue of Microorganisms (GCM) 10K type strain sequencing project: providing services to taxonomists for standard genome sequencing and annotation.</title>
        <authorList>
            <consortium name="The Broad Institute Genomics Platform"/>
            <consortium name="The Broad Institute Genome Sequencing Center for Infectious Disease"/>
            <person name="Wu L."/>
            <person name="Ma J."/>
        </authorList>
    </citation>
    <scope>NUCLEOTIDE SEQUENCE [LARGE SCALE GENOMIC DNA]</scope>
    <source>
        <strain evidence="6">CGMCC 1.10188</strain>
    </source>
</reference>
<dbReference type="PANTHER" id="PTHR13090">
    <property type="entry name" value="ARGININE-HYDROXYLASE NDUFAF5, MITOCHONDRIAL"/>
    <property type="match status" value="1"/>
</dbReference>
<name>A0ABQ1IBR8_9PROT</name>
<evidence type="ECO:0000256" key="3">
    <source>
        <dbReference type="SAM" id="MobiDB-lite"/>
    </source>
</evidence>
<evidence type="ECO:0000313" key="6">
    <source>
        <dbReference type="Proteomes" id="UP000603352"/>
    </source>
</evidence>
<keyword evidence="6" id="KW-1185">Reference proteome</keyword>
<evidence type="ECO:0000313" key="5">
    <source>
        <dbReference type="EMBL" id="GGB33743.1"/>
    </source>
</evidence>
<dbReference type="Proteomes" id="UP000603352">
    <property type="component" value="Unassembled WGS sequence"/>
</dbReference>
<evidence type="ECO:0000256" key="1">
    <source>
        <dbReference type="ARBA" id="ARBA00022603"/>
    </source>
</evidence>
<dbReference type="InterPro" id="IPR013216">
    <property type="entry name" value="Methyltransf_11"/>
</dbReference>
<keyword evidence="2" id="KW-0808">Transferase</keyword>
<accession>A0ABQ1IBR8</accession>
<dbReference type="SUPFAM" id="SSF53335">
    <property type="entry name" value="S-adenosyl-L-methionine-dependent methyltransferases"/>
    <property type="match status" value="1"/>
</dbReference>
<dbReference type="InterPro" id="IPR050602">
    <property type="entry name" value="Malonyl-ACP_OMT"/>
</dbReference>
<sequence length="308" mass="33540">MPYTGAMSDIIQVFDRALLRRRRDRAARAGGDHGFMVREVAERLADRLDDVLRSFPRALLIGSRDGATRPLFQGRRGIETLVGVELSEAMAARDPGPVVVADEERLPVADNSVDLAIGQFSLHWTNDLPGALIQIERALVPDGLFLGAIAGGNSLTELRQALTQAEIEIDGGLSPRVSPFAQLIDAAGLMQRAGFQLPVIDVDTITLAYPHPLKLMAELRMIGATNALADRRRSPLKRAVLMRAAEIYQQRFSRPDGRVTATLDIIHMAGWKTATGQPQPRKRGSADTAMSDMLARIAAQTPPGDDPR</sequence>
<dbReference type="PANTHER" id="PTHR13090:SF1">
    <property type="entry name" value="ARGININE-HYDROXYLASE NDUFAF5, MITOCHONDRIAL"/>
    <property type="match status" value="1"/>
</dbReference>
<dbReference type="GO" id="GO:0032259">
    <property type="term" value="P:methylation"/>
    <property type="evidence" value="ECO:0007669"/>
    <property type="project" value="UniProtKB-KW"/>
</dbReference>
<proteinExistence type="predicted"/>
<keyword evidence="1 5" id="KW-0489">Methyltransferase</keyword>
<dbReference type="Pfam" id="PF08241">
    <property type="entry name" value="Methyltransf_11"/>
    <property type="match status" value="1"/>
</dbReference>
<organism evidence="5 6">
    <name type="scientific">Tistrella bauzanensis</name>
    <dbReference type="NCBI Taxonomy" id="657419"/>
    <lineage>
        <taxon>Bacteria</taxon>
        <taxon>Pseudomonadati</taxon>
        <taxon>Pseudomonadota</taxon>
        <taxon>Alphaproteobacteria</taxon>
        <taxon>Geminicoccales</taxon>
        <taxon>Geminicoccaceae</taxon>
        <taxon>Tistrella</taxon>
    </lineage>
</organism>
<feature type="region of interest" description="Disordered" evidence="3">
    <location>
        <begin position="272"/>
        <end position="308"/>
    </location>
</feature>
<gene>
    <name evidence="5" type="ORF">GCM10011505_13950</name>
</gene>
<comment type="caution">
    <text evidence="5">The sequence shown here is derived from an EMBL/GenBank/DDBJ whole genome shotgun (WGS) entry which is preliminary data.</text>
</comment>
<dbReference type="InterPro" id="IPR029063">
    <property type="entry name" value="SAM-dependent_MTases_sf"/>
</dbReference>
<dbReference type="CDD" id="cd02440">
    <property type="entry name" value="AdoMet_MTases"/>
    <property type="match status" value="1"/>
</dbReference>